<protein>
    <recommendedName>
        <fullName evidence="1">Berberine/berberine-like domain-containing protein</fullName>
    </recommendedName>
</protein>
<reference evidence="2" key="2">
    <citation type="submission" date="2023-06" db="EMBL/GenBank/DDBJ databases">
        <authorList>
            <consortium name="Lawrence Berkeley National Laboratory"/>
            <person name="Haridas S."/>
            <person name="Hensen N."/>
            <person name="Bonometti L."/>
            <person name="Westerberg I."/>
            <person name="Brannstrom I.O."/>
            <person name="Guillou S."/>
            <person name="Cros-Aarteil S."/>
            <person name="Calhoun S."/>
            <person name="Kuo A."/>
            <person name="Mondo S."/>
            <person name="Pangilinan J."/>
            <person name="Riley R."/>
            <person name="Labutti K."/>
            <person name="Andreopoulos B."/>
            <person name="Lipzen A."/>
            <person name="Chen C."/>
            <person name="Yanf M."/>
            <person name="Daum C."/>
            <person name="Ng V."/>
            <person name="Clum A."/>
            <person name="Steindorff A."/>
            <person name="Ohm R."/>
            <person name="Martin F."/>
            <person name="Silar P."/>
            <person name="Natvig D."/>
            <person name="Lalanne C."/>
            <person name="Gautier V."/>
            <person name="Ament-Velasquez S.L."/>
            <person name="Kruys A."/>
            <person name="Hutchinson M.I."/>
            <person name="Powell A.J."/>
            <person name="Barry K."/>
            <person name="Miller A.N."/>
            <person name="Grigoriev I.V."/>
            <person name="Debuchy R."/>
            <person name="Gladieux P."/>
            <person name="Thoren M.H."/>
            <person name="Johannesson H."/>
        </authorList>
    </citation>
    <scope>NUCLEOTIDE SEQUENCE</scope>
    <source>
        <strain evidence="2">CBS 118394</strain>
    </source>
</reference>
<evidence type="ECO:0000313" key="3">
    <source>
        <dbReference type="Proteomes" id="UP001283341"/>
    </source>
</evidence>
<evidence type="ECO:0000259" key="1">
    <source>
        <dbReference type="Pfam" id="PF08031"/>
    </source>
</evidence>
<reference evidence="2" key="1">
    <citation type="journal article" date="2023" name="Mol. Phylogenet. Evol.">
        <title>Genome-scale phylogeny and comparative genomics of the fungal order Sordariales.</title>
        <authorList>
            <person name="Hensen N."/>
            <person name="Bonometti L."/>
            <person name="Westerberg I."/>
            <person name="Brannstrom I.O."/>
            <person name="Guillou S."/>
            <person name="Cros-Aarteil S."/>
            <person name="Calhoun S."/>
            <person name="Haridas S."/>
            <person name="Kuo A."/>
            <person name="Mondo S."/>
            <person name="Pangilinan J."/>
            <person name="Riley R."/>
            <person name="LaButti K."/>
            <person name="Andreopoulos B."/>
            <person name="Lipzen A."/>
            <person name="Chen C."/>
            <person name="Yan M."/>
            <person name="Daum C."/>
            <person name="Ng V."/>
            <person name="Clum A."/>
            <person name="Steindorff A."/>
            <person name="Ohm R.A."/>
            <person name="Martin F."/>
            <person name="Silar P."/>
            <person name="Natvig D.O."/>
            <person name="Lalanne C."/>
            <person name="Gautier V."/>
            <person name="Ament-Velasquez S.L."/>
            <person name="Kruys A."/>
            <person name="Hutchinson M.I."/>
            <person name="Powell A.J."/>
            <person name="Barry K."/>
            <person name="Miller A.N."/>
            <person name="Grigoriev I.V."/>
            <person name="Debuchy R."/>
            <person name="Gladieux P."/>
            <person name="Hiltunen Thoren M."/>
            <person name="Johannesson H."/>
        </authorList>
    </citation>
    <scope>NUCLEOTIDE SEQUENCE</scope>
    <source>
        <strain evidence="2">CBS 118394</strain>
    </source>
</reference>
<dbReference type="GO" id="GO:0050660">
    <property type="term" value="F:flavin adenine dinucleotide binding"/>
    <property type="evidence" value="ECO:0007669"/>
    <property type="project" value="InterPro"/>
</dbReference>
<keyword evidence="3" id="KW-1185">Reference proteome</keyword>
<proteinExistence type="predicted"/>
<dbReference type="GO" id="GO:0016491">
    <property type="term" value="F:oxidoreductase activity"/>
    <property type="evidence" value="ECO:0007669"/>
    <property type="project" value="InterPro"/>
</dbReference>
<dbReference type="EMBL" id="JAUEDM010000006">
    <property type="protein sequence ID" value="KAK3314604.1"/>
    <property type="molecule type" value="Genomic_DNA"/>
</dbReference>
<dbReference type="InterPro" id="IPR012951">
    <property type="entry name" value="BBE"/>
</dbReference>
<sequence>MSTKQKANVYQAQARNRELTKGQRQMVPLTSVFVFVGAAWTVGGRLIATLIEAGASVYWQVILSAYTDLPGNVFNLPQLYFLGGTVEGFGRLLDPTSRALEGEGIQSGFVPKDYLNFQDAFTTLNPYQNITEFNIGGCLIPKSLVTDPKSTDSLADAIRYITADGGIFAGVSADVSKAPPYSKLGSSRVTQVCLSGVLRNHHTHTQTTPYGRTSMATNVASQKRALTPGGSAYLNEADVNQPNWQFTFYGPNYPRLPLINKYDPAGTLWAPTTVGSEGWAVDFDGRLCKKNGWF</sequence>
<dbReference type="AlphaFoldDB" id="A0AAE0HXC0"/>
<gene>
    <name evidence="2" type="ORF">B0H66DRAFT_535515</name>
</gene>
<dbReference type="Proteomes" id="UP001283341">
    <property type="component" value="Unassembled WGS sequence"/>
</dbReference>
<comment type="caution">
    <text evidence="2">The sequence shown here is derived from an EMBL/GenBank/DDBJ whole genome shotgun (WGS) entry which is preliminary data.</text>
</comment>
<organism evidence="2 3">
    <name type="scientific">Apodospora peruviana</name>
    <dbReference type="NCBI Taxonomy" id="516989"/>
    <lineage>
        <taxon>Eukaryota</taxon>
        <taxon>Fungi</taxon>
        <taxon>Dikarya</taxon>
        <taxon>Ascomycota</taxon>
        <taxon>Pezizomycotina</taxon>
        <taxon>Sordariomycetes</taxon>
        <taxon>Sordariomycetidae</taxon>
        <taxon>Sordariales</taxon>
        <taxon>Lasiosphaeriaceae</taxon>
        <taxon>Apodospora</taxon>
    </lineage>
</organism>
<feature type="domain" description="Berberine/berberine-like" evidence="1">
    <location>
        <begin position="232"/>
        <end position="271"/>
    </location>
</feature>
<name>A0AAE0HXC0_9PEZI</name>
<evidence type="ECO:0000313" key="2">
    <source>
        <dbReference type="EMBL" id="KAK3314604.1"/>
    </source>
</evidence>
<accession>A0AAE0HXC0</accession>
<dbReference type="Pfam" id="PF08031">
    <property type="entry name" value="BBE"/>
    <property type="match status" value="1"/>
</dbReference>